<dbReference type="Proteomes" id="UP000222975">
    <property type="component" value="Segment"/>
</dbReference>
<accession>A0A173GD95</accession>
<proteinExistence type="predicted"/>
<keyword evidence="2" id="KW-1185">Reference proteome</keyword>
<sequence>MSDDIKVTKQLTVSAPEHGIKVQIDALALKDDEHADPEQYRIISTAIAETGGEPLTEGEFNDFRRYDEEGRLLFSFFPASGILEIAHGYDNEIDLTVVVTLREVAA</sequence>
<organism evidence="1 2">
    <name type="scientific">Erwinia phage vB_EamM_Simmy50</name>
    <dbReference type="NCBI Taxonomy" id="1815988"/>
    <lineage>
        <taxon>Viruses</taxon>
        <taxon>Duplodnaviria</taxon>
        <taxon>Heunggongvirae</taxon>
        <taxon>Uroviricota</taxon>
        <taxon>Caudoviricetes</taxon>
        <taxon>Chimalliviridae</taxon>
        <taxon>Agricanvirus</taxon>
        <taxon>Agricanvirus simmy50</taxon>
    </lineage>
</organism>
<protein>
    <submittedName>
        <fullName evidence="1">Uncharacterized protein</fullName>
    </submittedName>
</protein>
<reference evidence="2" key="1">
    <citation type="submission" date="2016-03" db="EMBL/GenBank/DDBJ databases">
        <authorList>
            <person name="Sharma R."/>
            <person name="Simister A.R."/>
            <person name="Berg J.A."/>
            <person name="Jensen G.L."/>
            <person name="Keele B.R."/>
            <person name="Ward M.E.H."/>
            <person name="Breakwell D.P."/>
            <person name="Hope S."/>
            <person name="Grose J.H."/>
        </authorList>
    </citation>
    <scope>NUCLEOTIDE SEQUENCE [LARGE SCALE GENOMIC DNA]</scope>
</reference>
<evidence type="ECO:0000313" key="2">
    <source>
        <dbReference type="Proteomes" id="UP000222975"/>
    </source>
</evidence>
<evidence type="ECO:0000313" key="1">
    <source>
        <dbReference type="EMBL" id="ANH51661.1"/>
    </source>
</evidence>
<dbReference type="EMBL" id="KU886223">
    <property type="protein sequence ID" value="ANH51661.1"/>
    <property type="molecule type" value="Genomic_DNA"/>
</dbReference>
<name>A0A173GD95_9CAUD</name>
<gene>
    <name evidence="1" type="ORF">SIMMY50_199</name>
</gene>